<evidence type="ECO:0000256" key="1">
    <source>
        <dbReference type="ARBA" id="ARBA00004651"/>
    </source>
</evidence>
<evidence type="ECO:0000313" key="7">
    <source>
        <dbReference type="EMBL" id="TPP09929.1"/>
    </source>
</evidence>
<gene>
    <name evidence="7" type="ORF">FJQ55_03365</name>
</gene>
<dbReference type="AlphaFoldDB" id="A0A504U687"/>
<keyword evidence="2" id="KW-1003">Cell membrane</keyword>
<evidence type="ECO:0000256" key="3">
    <source>
        <dbReference type="ARBA" id="ARBA00022692"/>
    </source>
</evidence>
<dbReference type="RefSeq" id="WP_140826293.1">
    <property type="nucleotide sequence ID" value="NZ_VFYP01000001.1"/>
</dbReference>
<name>A0A504U687_9HYPH</name>
<protein>
    <recommendedName>
        <fullName evidence="9">Cytochrome C oxidase subunit IV</fullName>
    </recommendedName>
</protein>
<evidence type="ECO:0000256" key="6">
    <source>
        <dbReference type="SAM" id="Phobius"/>
    </source>
</evidence>
<keyword evidence="4 6" id="KW-1133">Transmembrane helix</keyword>
<comment type="subcellular location">
    <subcellularLocation>
        <location evidence="1">Cell membrane</location>
        <topology evidence="1">Multi-pass membrane protein</topology>
    </subcellularLocation>
</comment>
<dbReference type="GO" id="GO:0005886">
    <property type="term" value="C:plasma membrane"/>
    <property type="evidence" value="ECO:0007669"/>
    <property type="project" value="UniProtKB-SubCell"/>
</dbReference>
<dbReference type="InterPro" id="IPR005171">
    <property type="entry name" value="Cyt_c_oxidase_su4_prok"/>
</dbReference>
<reference evidence="7 8" key="1">
    <citation type="submission" date="2019-06" db="EMBL/GenBank/DDBJ databases">
        <title>Rhizobium sp. CL12 isolated from roots of soybean.</title>
        <authorList>
            <person name="Wang C."/>
        </authorList>
    </citation>
    <scope>NUCLEOTIDE SEQUENCE [LARGE SCALE GENOMIC DNA]</scope>
    <source>
        <strain evidence="7 8">CL12</strain>
    </source>
</reference>
<keyword evidence="3 6" id="KW-0812">Transmembrane</keyword>
<keyword evidence="5 6" id="KW-0472">Membrane</keyword>
<evidence type="ECO:0000256" key="4">
    <source>
        <dbReference type="ARBA" id="ARBA00022989"/>
    </source>
</evidence>
<dbReference type="Proteomes" id="UP000316429">
    <property type="component" value="Unassembled WGS sequence"/>
</dbReference>
<organism evidence="7 8">
    <name type="scientific">Rhizobium glycinendophyticum</name>
    <dbReference type="NCBI Taxonomy" id="2589807"/>
    <lineage>
        <taxon>Bacteria</taxon>
        <taxon>Pseudomonadati</taxon>
        <taxon>Pseudomonadota</taxon>
        <taxon>Alphaproteobacteria</taxon>
        <taxon>Hyphomicrobiales</taxon>
        <taxon>Rhizobiaceae</taxon>
        <taxon>Rhizobium/Agrobacterium group</taxon>
        <taxon>Rhizobium</taxon>
    </lineage>
</organism>
<evidence type="ECO:0000256" key="2">
    <source>
        <dbReference type="ARBA" id="ARBA00022475"/>
    </source>
</evidence>
<dbReference type="Pfam" id="PF03626">
    <property type="entry name" value="COX4_pro"/>
    <property type="match status" value="1"/>
</dbReference>
<proteinExistence type="predicted"/>
<dbReference type="EMBL" id="VFYP01000001">
    <property type="protein sequence ID" value="TPP09929.1"/>
    <property type="molecule type" value="Genomic_DNA"/>
</dbReference>
<sequence length="91" mass="9391">MTRRQHEELAGTLAMLLTFAVGAAVVAALAGGTVVPIGAVLVIAFAKGRLIILDFLELRGGLHPMRLALIAWPALLLTAAFARSVAVAFAG</sequence>
<evidence type="ECO:0008006" key="9">
    <source>
        <dbReference type="Google" id="ProtNLM"/>
    </source>
</evidence>
<accession>A0A504U687</accession>
<feature type="transmembrane region" description="Helical" evidence="6">
    <location>
        <begin position="68"/>
        <end position="90"/>
    </location>
</feature>
<comment type="caution">
    <text evidence="7">The sequence shown here is derived from an EMBL/GenBank/DDBJ whole genome shotgun (WGS) entry which is preliminary data.</text>
</comment>
<evidence type="ECO:0000313" key="8">
    <source>
        <dbReference type="Proteomes" id="UP000316429"/>
    </source>
</evidence>
<keyword evidence="8" id="KW-1185">Reference proteome</keyword>
<dbReference type="OrthoDB" id="8456768at2"/>
<evidence type="ECO:0000256" key="5">
    <source>
        <dbReference type="ARBA" id="ARBA00023136"/>
    </source>
</evidence>
<feature type="transmembrane region" description="Helical" evidence="6">
    <location>
        <begin position="12"/>
        <end position="31"/>
    </location>
</feature>